<keyword evidence="4 9" id="KW-1133">Transmembrane helix</keyword>
<dbReference type="InterPro" id="IPR004090">
    <property type="entry name" value="Chemotax_Me-accpt_rcpt"/>
</dbReference>
<dbReference type="OrthoDB" id="8555762at2"/>
<dbReference type="InterPro" id="IPR033480">
    <property type="entry name" value="sCache_2"/>
</dbReference>
<dbReference type="PRINTS" id="PR00260">
    <property type="entry name" value="CHEMTRNSDUCR"/>
</dbReference>
<keyword evidence="2" id="KW-1003">Cell membrane</keyword>
<dbReference type="InterPro" id="IPR004089">
    <property type="entry name" value="MCPsignal_dom"/>
</dbReference>
<evidence type="ECO:0000256" key="4">
    <source>
        <dbReference type="ARBA" id="ARBA00022989"/>
    </source>
</evidence>
<dbReference type="AlphaFoldDB" id="A0A2S0PD30"/>
<organism evidence="12 13">
    <name type="scientific">Microvirgula aerodenitrificans</name>
    <dbReference type="NCBI Taxonomy" id="57480"/>
    <lineage>
        <taxon>Bacteria</taxon>
        <taxon>Pseudomonadati</taxon>
        <taxon>Pseudomonadota</taxon>
        <taxon>Betaproteobacteria</taxon>
        <taxon>Neisseriales</taxon>
        <taxon>Aquaspirillaceae</taxon>
        <taxon>Microvirgula</taxon>
    </lineage>
</organism>
<feature type="transmembrane region" description="Helical" evidence="9">
    <location>
        <begin position="189"/>
        <end position="211"/>
    </location>
</feature>
<evidence type="ECO:0000256" key="1">
    <source>
        <dbReference type="ARBA" id="ARBA00004651"/>
    </source>
</evidence>
<evidence type="ECO:0000256" key="8">
    <source>
        <dbReference type="PROSITE-ProRule" id="PRU00284"/>
    </source>
</evidence>
<dbReference type="SMART" id="SM00283">
    <property type="entry name" value="MA"/>
    <property type="match status" value="1"/>
</dbReference>
<dbReference type="PROSITE" id="PS50885">
    <property type="entry name" value="HAMP"/>
    <property type="match status" value="1"/>
</dbReference>
<evidence type="ECO:0000256" key="5">
    <source>
        <dbReference type="ARBA" id="ARBA00023136"/>
    </source>
</evidence>
<accession>A0A2S0PD30</accession>
<dbReference type="GO" id="GO:0004888">
    <property type="term" value="F:transmembrane signaling receptor activity"/>
    <property type="evidence" value="ECO:0007669"/>
    <property type="project" value="InterPro"/>
</dbReference>
<evidence type="ECO:0000256" key="7">
    <source>
        <dbReference type="ARBA" id="ARBA00029447"/>
    </source>
</evidence>
<dbReference type="GO" id="GO:0007165">
    <property type="term" value="P:signal transduction"/>
    <property type="evidence" value="ECO:0007669"/>
    <property type="project" value="UniProtKB-KW"/>
</dbReference>
<evidence type="ECO:0000259" key="10">
    <source>
        <dbReference type="PROSITE" id="PS50111"/>
    </source>
</evidence>
<dbReference type="FunFam" id="1.10.287.950:FF:000001">
    <property type="entry name" value="Methyl-accepting chemotaxis sensory transducer"/>
    <property type="match status" value="1"/>
</dbReference>
<dbReference type="Proteomes" id="UP000244173">
    <property type="component" value="Chromosome"/>
</dbReference>
<dbReference type="CDD" id="cd11386">
    <property type="entry name" value="MCP_signal"/>
    <property type="match status" value="1"/>
</dbReference>
<evidence type="ECO:0000313" key="13">
    <source>
        <dbReference type="Proteomes" id="UP000244173"/>
    </source>
</evidence>
<proteinExistence type="inferred from homology"/>
<keyword evidence="5 9" id="KW-0472">Membrane</keyword>
<dbReference type="Pfam" id="PF00015">
    <property type="entry name" value="MCPsignal"/>
    <property type="match status" value="1"/>
</dbReference>
<protein>
    <submittedName>
        <fullName evidence="12">Methyl-accepting chemotaxis protein</fullName>
    </submittedName>
</protein>
<dbReference type="Gene3D" id="3.30.450.20">
    <property type="entry name" value="PAS domain"/>
    <property type="match status" value="1"/>
</dbReference>
<feature type="transmembrane region" description="Helical" evidence="9">
    <location>
        <begin position="12"/>
        <end position="30"/>
    </location>
</feature>
<dbReference type="KEGG" id="maer:DAI18_15240"/>
<reference evidence="12 13" key="1">
    <citation type="submission" date="2018-04" db="EMBL/GenBank/DDBJ databases">
        <title>Denitrifier Microvirgula.</title>
        <authorList>
            <person name="Anderson E."/>
            <person name="Jang J."/>
            <person name="Ishii S."/>
        </authorList>
    </citation>
    <scope>NUCLEOTIDE SEQUENCE [LARGE SCALE GENOMIC DNA]</scope>
    <source>
        <strain evidence="12 13">BE2.4</strain>
    </source>
</reference>
<evidence type="ECO:0000256" key="3">
    <source>
        <dbReference type="ARBA" id="ARBA00022692"/>
    </source>
</evidence>
<dbReference type="Gene3D" id="1.10.287.950">
    <property type="entry name" value="Methyl-accepting chemotaxis protein"/>
    <property type="match status" value="1"/>
</dbReference>
<dbReference type="PROSITE" id="PS50111">
    <property type="entry name" value="CHEMOTAXIS_TRANSDUC_2"/>
    <property type="match status" value="1"/>
</dbReference>
<dbReference type="InterPro" id="IPR003660">
    <property type="entry name" value="HAMP_dom"/>
</dbReference>
<dbReference type="GO" id="GO:0006935">
    <property type="term" value="P:chemotaxis"/>
    <property type="evidence" value="ECO:0007669"/>
    <property type="project" value="InterPro"/>
</dbReference>
<sequence>MPHRLSLKARLILMIVSVAILVCILGGLMLRSMHAQMMEDRETAIRGQVENAISLVASYEALAEKKEMNEAEAQRHALRALTGLRFDDKEYFFILDKRLQWIAHGVNPKLIGKNMHDVSAADGTNMGTLFDNTLRDGNGRGLVSFVWDKPGSSTPQPKLSYIQTSPRWGWVVGTGLYIDDINTVLKRQLLSMGGQMLLIVLVTAALGLYILKSVMGQLGAEPAEAARVVREIASGRLDTRVPLRDGDRTSLMASISDMRDRLRSMVGEIVSSADELATLTGEMVSDTDTVAHNSLQQSESATSMAAFIEQMTVSISQISDHAREARQVSEESGQLSEQGGSVIARAVGEMKEIGDVVDQAAGHIGELVDKTRTISSIMQVISDIADQTNLLALNAAIEAARAGEQGRGFAVVADEVRKLSERTGKATQEIAAMIDQVQQTSSQSQETMAEVVNRVHTGRELAEAGGDAIARIRSSAGQVVTAVLDISQALNEQDSASQDIARNVERIAQVASSNADSANLASTTVTRVSELTDGLRSSVSHFTV</sequence>
<feature type="domain" description="Methyl-accepting transducer" evidence="10">
    <location>
        <begin position="272"/>
        <end position="508"/>
    </location>
</feature>
<dbReference type="PANTHER" id="PTHR32089">
    <property type="entry name" value="METHYL-ACCEPTING CHEMOTAXIS PROTEIN MCPB"/>
    <property type="match status" value="1"/>
</dbReference>
<keyword evidence="6 8" id="KW-0807">Transducer</keyword>
<comment type="similarity">
    <text evidence="7">Belongs to the methyl-accepting chemotaxis (MCP) protein family.</text>
</comment>
<evidence type="ECO:0000259" key="11">
    <source>
        <dbReference type="PROSITE" id="PS50885"/>
    </source>
</evidence>
<dbReference type="RefSeq" id="WP_028499157.1">
    <property type="nucleotide sequence ID" value="NZ_CP028519.1"/>
</dbReference>
<evidence type="ECO:0000256" key="9">
    <source>
        <dbReference type="SAM" id="Phobius"/>
    </source>
</evidence>
<dbReference type="STRING" id="1122240.GCA_000620105_02071"/>
<dbReference type="GO" id="GO:0005886">
    <property type="term" value="C:plasma membrane"/>
    <property type="evidence" value="ECO:0007669"/>
    <property type="project" value="UniProtKB-SubCell"/>
</dbReference>
<evidence type="ECO:0000256" key="2">
    <source>
        <dbReference type="ARBA" id="ARBA00022475"/>
    </source>
</evidence>
<evidence type="ECO:0000313" key="12">
    <source>
        <dbReference type="EMBL" id="AVY95242.1"/>
    </source>
</evidence>
<evidence type="ECO:0000256" key="6">
    <source>
        <dbReference type="ARBA" id="ARBA00023224"/>
    </source>
</evidence>
<comment type="subcellular location">
    <subcellularLocation>
        <location evidence="1">Cell membrane</location>
        <topology evidence="1">Multi-pass membrane protein</topology>
    </subcellularLocation>
</comment>
<dbReference type="EMBL" id="CP028519">
    <property type="protein sequence ID" value="AVY95242.1"/>
    <property type="molecule type" value="Genomic_DNA"/>
</dbReference>
<name>A0A2S0PD30_9NEIS</name>
<keyword evidence="3 9" id="KW-0812">Transmembrane</keyword>
<dbReference type="Pfam" id="PF17200">
    <property type="entry name" value="sCache_2"/>
    <property type="match status" value="1"/>
</dbReference>
<dbReference type="PANTHER" id="PTHR32089:SF119">
    <property type="entry name" value="METHYL-ACCEPTING CHEMOTAXIS PROTEIN CTPL"/>
    <property type="match status" value="1"/>
</dbReference>
<feature type="domain" description="HAMP" evidence="11">
    <location>
        <begin position="224"/>
        <end position="267"/>
    </location>
</feature>
<dbReference type="SMART" id="SM01049">
    <property type="entry name" value="Cache_2"/>
    <property type="match status" value="1"/>
</dbReference>
<dbReference type="SUPFAM" id="SSF58104">
    <property type="entry name" value="Methyl-accepting chemotaxis protein (MCP) signaling domain"/>
    <property type="match status" value="1"/>
</dbReference>
<keyword evidence="13" id="KW-1185">Reference proteome</keyword>
<gene>
    <name evidence="12" type="ORF">DAI18_15240</name>
</gene>